<evidence type="ECO:0000313" key="3">
    <source>
        <dbReference type="EMBL" id="BCB25631.1"/>
    </source>
</evidence>
<dbReference type="RefSeq" id="WP_173059928.1">
    <property type="nucleotide sequence ID" value="NZ_AP022853.1"/>
</dbReference>
<proteinExistence type="predicted"/>
<dbReference type="AlphaFoldDB" id="A0A6F8V922"/>
<accession>A0A6F8V922</accession>
<dbReference type="Pfam" id="PF11845">
    <property type="entry name" value="Tll0287-like"/>
    <property type="match status" value="1"/>
</dbReference>
<keyword evidence="4" id="KW-1185">Reference proteome</keyword>
<sequence length="191" mass="21145">MKLRFLIAALFSASVAHPALAGDEMAKYQDEARKVVKEFATQLSGVLKTEMEARGPVAAIAVCRDAAPTIASELSRKNGWKVSRVSQKVRNPLLGTPDAWEQKVLADFEQRLEKENPANMDYAEIVTEPQGKYFRYMKAIPLQDVCLKCHGTDEVRAQPVRDALAAGYPHDKANGYTLGQLRGAFSIKRPL</sequence>
<reference evidence="4" key="1">
    <citation type="submission" date="2020-03" db="EMBL/GenBank/DDBJ databases">
        <title>Complete genome sequence of sulfur-oxidizing bacterium skT11.</title>
        <authorList>
            <person name="Kanda M."/>
            <person name="Kojima H."/>
            <person name="Fukui M."/>
        </authorList>
    </citation>
    <scope>NUCLEOTIDE SEQUENCE [LARGE SCALE GENOMIC DNA]</scope>
    <source>
        <strain evidence="4">skT11</strain>
    </source>
</reference>
<dbReference type="KEGG" id="slac:SKTS_05170"/>
<feature type="signal peptide" evidence="1">
    <location>
        <begin position="1"/>
        <end position="21"/>
    </location>
</feature>
<evidence type="ECO:0000259" key="2">
    <source>
        <dbReference type="Pfam" id="PF11845"/>
    </source>
</evidence>
<keyword evidence="1" id="KW-0732">Signal</keyword>
<evidence type="ECO:0000256" key="1">
    <source>
        <dbReference type="SAM" id="SignalP"/>
    </source>
</evidence>
<gene>
    <name evidence="3" type="ORF">SKTS_05170</name>
</gene>
<feature type="chain" id="PRO_5026137702" description="Tll0287-like domain-containing protein" evidence="1">
    <location>
        <begin position="22"/>
        <end position="191"/>
    </location>
</feature>
<organism evidence="3 4">
    <name type="scientific">Sulfurimicrobium lacus</name>
    <dbReference type="NCBI Taxonomy" id="2715678"/>
    <lineage>
        <taxon>Bacteria</taxon>
        <taxon>Pseudomonadati</taxon>
        <taxon>Pseudomonadota</taxon>
        <taxon>Betaproteobacteria</taxon>
        <taxon>Nitrosomonadales</taxon>
        <taxon>Sulfuricellaceae</taxon>
        <taxon>Sulfurimicrobium</taxon>
    </lineage>
</organism>
<feature type="domain" description="Tll0287-like" evidence="2">
    <location>
        <begin position="32"/>
        <end position="190"/>
    </location>
</feature>
<protein>
    <recommendedName>
        <fullName evidence="2">Tll0287-like domain-containing protein</fullName>
    </recommendedName>
</protein>
<name>A0A6F8V922_9PROT</name>
<dbReference type="Proteomes" id="UP000502260">
    <property type="component" value="Chromosome"/>
</dbReference>
<evidence type="ECO:0000313" key="4">
    <source>
        <dbReference type="Proteomes" id="UP000502260"/>
    </source>
</evidence>
<dbReference type="InterPro" id="IPR021796">
    <property type="entry name" value="Tll0287-like_dom"/>
</dbReference>
<dbReference type="EMBL" id="AP022853">
    <property type="protein sequence ID" value="BCB25631.1"/>
    <property type="molecule type" value="Genomic_DNA"/>
</dbReference>